<dbReference type="eggNOG" id="arCOG03460">
    <property type="taxonomic scope" value="Archaea"/>
</dbReference>
<keyword evidence="1" id="KW-0472">Membrane</keyword>
<dbReference type="Pfam" id="PF02585">
    <property type="entry name" value="PIG-L"/>
    <property type="match status" value="1"/>
</dbReference>
<reference evidence="2 3" key="1">
    <citation type="journal article" date="2014" name="Int. J. Syst. Evol. Microbiol.">
        <title>Methanobacterium paludis sp. nov. and a novel strain of Methanobacterium lacus isolated from northern peatlands.</title>
        <authorList>
            <person name="Cadillo-Quiroz H."/>
            <person name="Brauer S.L."/>
            <person name="Goodson N."/>
            <person name="Yavitt J.B."/>
            <person name="Zinder S.H."/>
        </authorList>
    </citation>
    <scope>NUCLEOTIDE SEQUENCE [LARGE SCALE GENOMIC DNA]</scope>
    <source>
        <strain evidence="3">DSM 25820 / JCM 18151 / SWAN1</strain>
    </source>
</reference>
<dbReference type="InterPro" id="IPR024078">
    <property type="entry name" value="LmbE-like_dom_sf"/>
</dbReference>
<dbReference type="PANTHER" id="PTHR12993">
    <property type="entry name" value="N-ACETYLGLUCOSAMINYL-PHOSPHATIDYLINOSITOL DE-N-ACETYLASE-RELATED"/>
    <property type="match status" value="1"/>
</dbReference>
<protein>
    <submittedName>
        <fullName evidence="2">LmbE family protein</fullName>
    </submittedName>
</protein>
<dbReference type="InterPro" id="IPR003737">
    <property type="entry name" value="GlcNAc_PI_deacetylase-related"/>
</dbReference>
<dbReference type="EMBL" id="CP002772">
    <property type="protein sequence ID" value="AEG17867.1"/>
    <property type="molecule type" value="Genomic_DNA"/>
</dbReference>
<organism evidence="2 3">
    <name type="scientific">Methanobacterium paludis (strain DSM 25820 / JCM 18151 / SWAN1)</name>
    <dbReference type="NCBI Taxonomy" id="868131"/>
    <lineage>
        <taxon>Archaea</taxon>
        <taxon>Methanobacteriati</taxon>
        <taxon>Methanobacteriota</taxon>
        <taxon>Methanomada group</taxon>
        <taxon>Methanobacteria</taxon>
        <taxon>Methanobacteriales</taxon>
        <taxon>Methanobacteriaceae</taxon>
        <taxon>Methanobacterium</taxon>
    </lineage>
</organism>
<gene>
    <name evidence="2" type="ordered locus">MSWAN_0840</name>
</gene>
<keyword evidence="3" id="KW-1185">Reference proteome</keyword>
<dbReference type="HOGENOM" id="CLU_025055_0_0_2"/>
<evidence type="ECO:0000256" key="1">
    <source>
        <dbReference type="SAM" id="Phobius"/>
    </source>
</evidence>
<accession>F6D1R4</accession>
<evidence type="ECO:0000313" key="2">
    <source>
        <dbReference type="EMBL" id="AEG17867.1"/>
    </source>
</evidence>
<proteinExistence type="predicted"/>
<feature type="transmembrane region" description="Helical" evidence="1">
    <location>
        <begin position="7"/>
        <end position="24"/>
    </location>
</feature>
<sequence length="466" mass="53071">MINRRIVLNFLFVMLVLGLTLYSYEGYHSNTTYPESHSIGQSDKVLVVAPHPDDETISSAGVIRYCIEHNIPVEVLVVTNGGDSKSIGNQRHSETLTAMGKLGLKSDKIIFLDYPEGLRFLFNQNWDYKNLYEESDGTSHSRNSFSYDLNAPYCGENLVNELEQVIGDFKPTIIIYPDPNDKNTDHWATSAFINYATTQMNYKCIKYGYLAHAYSLWPYPRGYNPNSYLTPSPELSNEASWITFPLNRYDEALEFLAIKSYKSQITPDSSYLISFVKRNELFSVYPDLNISVQNRSTNFLKGSVFPPTLFNDPENDLMVNDIFNDPENELMANDIRYLNDLNLNNTDSLDLMAVGFEMDKNTTWISLKTRNGISNNIFYDFHLRTFASNGTNRIDIQIMNGRANYQMISQNSVKSNLKIKTIVKHNGIIIGIPSSMINSNQFMINADVSNKQGIVDTTAWRTVDIT</sequence>
<evidence type="ECO:0000313" key="3">
    <source>
        <dbReference type="Proteomes" id="UP000009231"/>
    </source>
</evidence>
<keyword evidence="1" id="KW-0812">Transmembrane</keyword>
<keyword evidence="1" id="KW-1133">Transmembrane helix</keyword>
<dbReference type="Proteomes" id="UP000009231">
    <property type="component" value="Chromosome"/>
</dbReference>
<dbReference type="SUPFAM" id="SSF102588">
    <property type="entry name" value="LmbE-like"/>
    <property type="match status" value="1"/>
</dbReference>
<dbReference type="PANTHER" id="PTHR12993:SF29">
    <property type="entry name" value="BLR3841 PROTEIN"/>
    <property type="match status" value="1"/>
</dbReference>
<name>F6D1R4_METPW</name>
<dbReference type="Gene3D" id="3.40.50.10320">
    <property type="entry name" value="LmbE-like"/>
    <property type="match status" value="1"/>
</dbReference>
<dbReference type="AlphaFoldDB" id="F6D1R4"/>
<dbReference type="GO" id="GO:0016811">
    <property type="term" value="F:hydrolase activity, acting on carbon-nitrogen (but not peptide) bonds, in linear amides"/>
    <property type="evidence" value="ECO:0007669"/>
    <property type="project" value="TreeGrafter"/>
</dbReference>
<dbReference type="OrthoDB" id="70547at2157"/>
<dbReference type="KEGG" id="mew:MSWAN_0840"/>